<dbReference type="Pfam" id="PF20105">
    <property type="entry name" value="DUF6495"/>
    <property type="match status" value="1"/>
</dbReference>
<accession>A0ABX0XC71</accession>
<gene>
    <name evidence="1" type="ORF">GGR27_002018</name>
</gene>
<dbReference type="RefSeq" id="WP_168037253.1">
    <property type="nucleotide sequence ID" value="NZ_JAATJH010000002.1"/>
</dbReference>
<proteinExistence type="predicted"/>
<dbReference type="InterPro" id="IPR045470">
    <property type="entry name" value="DUF6495"/>
</dbReference>
<dbReference type="EMBL" id="JAATJH010000002">
    <property type="protein sequence ID" value="NJC26519.1"/>
    <property type="molecule type" value="Genomic_DNA"/>
</dbReference>
<protein>
    <submittedName>
        <fullName evidence="1">Uncharacterized protein</fullName>
    </submittedName>
</protein>
<sequence length="162" mass="18695">MQETKFRRLTLAELNDVRDQFVKFLAVNGIDVTTWQRIRNDEPGRADALILQFSQTVFAGVIERIEFLVDRKPNDLRTYKTEGDKIYMRGILLDGDTSVDFTKQDLTPQEMFDRLKTEGISPKLYAAERAYLPIGRDQDVFILMERGALIDDGELFRTLASL</sequence>
<organism evidence="1 2">
    <name type="scientific">Neolewinella antarctica</name>
    <dbReference type="NCBI Taxonomy" id="442734"/>
    <lineage>
        <taxon>Bacteria</taxon>
        <taxon>Pseudomonadati</taxon>
        <taxon>Bacteroidota</taxon>
        <taxon>Saprospiria</taxon>
        <taxon>Saprospirales</taxon>
        <taxon>Lewinellaceae</taxon>
        <taxon>Neolewinella</taxon>
    </lineage>
</organism>
<keyword evidence="2" id="KW-1185">Reference proteome</keyword>
<comment type="caution">
    <text evidence="1">The sequence shown here is derived from an EMBL/GenBank/DDBJ whole genome shotgun (WGS) entry which is preliminary data.</text>
</comment>
<dbReference type="Proteomes" id="UP000770785">
    <property type="component" value="Unassembled WGS sequence"/>
</dbReference>
<evidence type="ECO:0000313" key="2">
    <source>
        <dbReference type="Proteomes" id="UP000770785"/>
    </source>
</evidence>
<reference evidence="1 2" key="1">
    <citation type="submission" date="2020-03" db="EMBL/GenBank/DDBJ databases">
        <title>Genomic Encyclopedia of Type Strains, Phase IV (KMG-IV): sequencing the most valuable type-strain genomes for metagenomic binning, comparative biology and taxonomic classification.</title>
        <authorList>
            <person name="Goeker M."/>
        </authorList>
    </citation>
    <scope>NUCLEOTIDE SEQUENCE [LARGE SCALE GENOMIC DNA]</scope>
    <source>
        <strain evidence="1 2">DSM 105096</strain>
    </source>
</reference>
<evidence type="ECO:0000313" key="1">
    <source>
        <dbReference type="EMBL" id="NJC26519.1"/>
    </source>
</evidence>
<name>A0ABX0XC71_9BACT</name>